<dbReference type="InterPro" id="IPR034660">
    <property type="entry name" value="DinB/YfiT-like"/>
</dbReference>
<evidence type="ECO:0000259" key="2">
    <source>
        <dbReference type="Pfam" id="PF12867"/>
    </source>
</evidence>
<evidence type="ECO:0000256" key="1">
    <source>
        <dbReference type="SAM" id="SignalP"/>
    </source>
</evidence>
<dbReference type="RefSeq" id="WP_188555735.1">
    <property type="nucleotide sequence ID" value="NZ_BMGT01000005.1"/>
</dbReference>
<name>A0A917HU52_9BACT</name>
<keyword evidence="4" id="KW-1185">Reference proteome</keyword>
<sequence length="178" mass="19985">MKPLLFLLLFSLPFQASAQTPTKTAPTLRSILLHQLQTTHNQEEWFVPANVAVAGLTAEQAKWTDGKGNHSVGQLATHLVFWDTRNLEKFEGKPLAKFSSNNDETFNAFDAKQWATTVRQLDEVLTAWEKAVESADEKKLEAWAPTIANISTHNAYHIGQIIYVRKEQGSWNPANGVR</sequence>
<feature type="chain" id="PRO_5037219566" description="DinB-like domain-containing protein" evidence="1">
    <location>
        <begin position="19"/>
        <end position="178"/>
    </location>
</feature>
<feature type="signal peptide" evidence="1">
    <location>
        <begin position="1"/>
        <end position="18"/>
    </location>
</feature>
<dbReference type="Pfam" id="PF12867">
    <property type="entry name" value="DinB_2"/>
    <property type="match status" value="1"/>
</dbReference>
<evidence type="ECO:0000313" key="4">
    <source>
        <dbReference type="Proteomes" id="UP000647241"/>
    </source>
</evidence>
<gene>
    <name evidence="3" type="ORF">GCM10011585_37010</name>
</gene>
<proteinExistence type="predicted"/>
<dbReference type="SUPFAM" id="SSF109854">
    <property type="entry name" value="DinB/YfiT-like putative metalloenzymes"/>
    <property type="match status" value="1"/>
</dbReference>
<reference evidence="3" key="1">
    <citation type="journal article" date="2014" name="Int. J. Syst. Evol. Microbiol.">
        <title>Complete genome sequence of Corynebacterium casei LMG S-19264T (=DSM 44701T), isolated from a smear-ripened cheese.</title>
        <authorList>
            <consortium name="US DOE Joint Genome Institute (JGI-PGF)"/>
            <person name="Walter F."/>
            <person name="Albersmeier A."/>
            <person name="Kalinowski J."/>
            <person name="Ruckert C."/>
        </authorList>
    </citation>
    <scope>NUCLEOTIDE SEQUENCE</scope>
    <source>
        <strain evidence="3">CGMCC 1.12997</strain>
    </source>
</reference>
<reference evidence="3" key="2">
    <citation type="submission" date="2020-09" db="EMBL/GenBank/DDBJ databases">
        <authorList>
            <person name="Sun Q."/>
            <person name="Zhou Y."/>
        </authorList>
    </citation>
    <scope>NUCLEOTIDE SEQUENCE</scope>
    <source>
        <strain evidence="3">CGMCC 1.12997</strain>
    </source>
</reference>
<dbReference type="EMBL" id="BMGT01000005">
    <property type="protein sequence ID" value="GGG89393.1"/>
    <property type="molecule type" value="Genomic_DNA"/>
</dbReference>
<protein>
    <recommendedName>
        <fullName evidence="2">DinB-like domain-containing protein</fullName>
    </recommendedName>
</protein>
<evidence type="ECO:0000313" key="3">
    <source>
        <dbReference type="EMBL" id="GGG89393.1"/>
    </source>
</evidence>
<dbReference type="Proteomes" id="UP000647241">
    <property type="component" value="Unassembled WGS sequence"/>
</dbReference>
<dbReference type="InterPro" id="IPR024775">
    <property type="entry name" value="DinB-like"/>
</dbReference>
<keyword evidence="1" id="KW-0732">Signal</keyword>
<comment type="caution">
    <text evidence="3">The sequence shown here is derived from an EMBL/GenBank/DDBJ whole genome shotgun (WGS) entry which is preliminary data.</text>
</comment>
<accession>A0A917HU52</accession>
<organism evidence="3 4">
    <name type="scientific">Edaphobacter dinghuensis</name>
    <dbReference type="NCBI Taxonomy" id="1560005"/>
    <lineage>
        <taxon>Bacteria</taxon>
        <taxon>Pseudomonadati</taxon>
        <taxon>Acidobacteriota</taxon>
        <taxon>Terriglobia</taxon>
        <taxon>Terriglobales</taxon>
        <taxon>Acidobacteriaceae</taxon>
        <taxon>Edaphobacter</taxon>
    </lineage>
</organism>
<dbReference type="AlphaFoldDB" id="A0A917HU52"/>
<dbReference type="Gene3D" id="1.20.120.450">
    <property type="entry name" value="dinb family like domain"/>
    <property type="match status" value="1"/>
</dbReference>
<feature type="domain" description="DinB-like" evidence="2">
    <location>
        <begin position="52"/>
        <end position="145"/>
    </location>
</feature>